<keyword evidence="3" id="KW-1185">Reference proteome</keyword>
<reference evidence="2 3" key="1">
    <citation type="journal article" date="2024" name="G3 (Bethesda)">
        <title>Genome assembly of Hibiscus sabdariffa L. provides insights into metabolisms of medicinal natural products.</title>
        <authorList>
            <person name="Kim T."/>
        </authorList>
    </citation>
    <scope>NUCLEOTIDE SEQUENCE [LARGE SCALE GENOMIC DNA]</scope>
    <source>
        <strain evidence="2">TK-2024</strain>
        <tissue evidence="2">Old leaves</tissue>
    </source>
</reference>
<proteinExistence type="predicted"/>
<protein>
    <submittedName>
        <fullName evidence="2">Uncharacterized protein</fullName>
    </submittedName>
</protein>
<evidence type="ECO:0000256" key="1">
    <source>
        <dbReference type="SAM" id="SignalP"/>
    </source>
</evidence>
<dbReference type="EMBL" id="JBBPBN010000078">
    <property type="protein sequence ID" value="KAK8984231.1"/>
    <property type="molecule type" value="Genomic_DNA"/>
</dbReference>
<sequence>MFVRKCSLACLVLLFLVLVIPTVYLVTGNDGGSSDRATLFSSGVTLATTVPIIGELTPTARTRNSDFAIAAISFASLFRNRN</sequence>
<feature type="signal peptide" evidence="1">
    <location>
        <begin position="1"/>
        <end position="25"/>
    </location>
</feature>
<feature type="chain" id="PRO_5046773479" evidence="1">
    <location>
        <begin position="26"/>
        <end position="82"/>
    </location>
</feature>
<evidence type="ECO:0000313" key="2">
    <source>
        <dbReference type="EMBL" id="KAK8984231.1"/>
    </source>
</evidence>
<keyword evidence="1" id="KW-0732">Signal</keyword>
<evidence type="ECO:0000313" key="3">
    <source>
        <dbReference type="Proteomes" id="UP001396334"/>
    </source>
</evidence>
<accession>A0ABR2P711</accession>
<comment type="caution">
    <text evidence="2">The sequence shown here is derived from an EMBL/GenBank/DDBJ whole genome shotgun (WGS) entry which is preliminary data.</text>
</comment>
<gene>
    <name evidence="2" type="ORF">V6N11_029548</name>
</gene>
<organism evidence="2 3">
    <name type="scientific">Hibiscus sabdariffa</name>
    <name type="common">roselle</name>
    <dbReference type="NCBI Taxonomy" id="183260"/>
    <lineage>
        <taxon>Eukaryota</taxon>
        <taxon>Viridiplantae</taxon>
        <taxon>Streptophyta</taxon>
        <taxon>Embryophyta</taxon>
        <taxon>Tracheophyta</taxon>
        <taxon>Spermatophyta</taxon>
        <taxon>Magnoliopsida</taxon>
        <taxon>eudicotyledons</taxon>
        <taxon>Gunneridae</taxon>
        <taxon>Pentapetalae</taxon>
        <taxon>rosids</taxon>
        <taxon>malvids</taxon>
        <taxon>Malvales</taxon>
        <taxon>Malvaceae</taxon>
        <taxon>Malvoideae</taxon>
        <taxon>Hibiscus</taxon>
    </lineage>
</organism>
<dbReference type="Proteomes" id="UP001396334">
    <property type="component" value="Unassembled WGS sequence"/>
</dbReference>
<name>A0ABR2P711_9ROSI</name>